<dbReference type="PANTHER" id="PTHR11352">
    <property type="entry name" value="PROLIFERATING CELL NUCLEAR ANTIGEN"/>
    <property type="match status" value="1"/>
</dbReference>
<dbReference type="AlphaFoldDB" id="A0A9P0ZI75"/>
<evidence type="ECO:0000259" key="1">
    <source>
        <dbReference type="Pfam" id="PF02747"/>
    </source>
</evidence>
<dbReference type="Pfam" id="PF02747">
    <property type="entry name" value="PCNA_C"/>
    <property type="match status" value="1"/>
</dbReference>
<protein>
    <recommendedName>
        <fullName evidence="1">Proliferating cell nuclear antigen PCNA C-terminal domain-containing protein</fullName>
    </recommendedName>
</protein>
<dbReference type="EMBL" id="CAMAPE010000038">
    <property type="protein sequence ID" value="CAH9101222.1"/>
    <property type="molecule type" value="Genomic_DNA"/>
</dbReference>
<organism evidence="2 3">
    <name type="scientific">Cuscuta europaea</name>
    <name type="common">European dodder</name>
    <dbReference type="NCBI Taxonomy" id="41803"/>
    <lineage>
        <taxon>Eukaryota</taxon>
        <taxon>Viridiplantae</taxon>
        <taxon>Streptophyta</taxon>
        <taxon>Embryophyta</taxon>
        <taxon>Tracheophyta</taxon>
        <taxon>Spermatophyta</taxon>
        <taxon>Magnoliopsida</taxon>
        <taxon>eudicotyledons</taxon>
        <taxon>Gunneridae</taxon>
        <taxon>Pentapetalae</taxon>
        <taxon>asterids</taxon>
        <taxon>lamiids</taxon>
        <taxon>Solanales</taxon>
        <taxon>Convolvulaceae</taxon>
        <taxon>Cuscuteae</taxon>
        <taxon>Cuscuta</taxon>
        <taxon>Cuscuta subgen. Cuscuta</taxon>
    </lineage>
</organism>
<dbReference type="Proteomes" id="UP001152484">
    <property type="component" value="Unassembled WGS sequence"/>
</dbReference>
<dbReference type="InterPro" id="IPR046938">
    <property type="entry name" value="DNA_clamp_sf"/>
</dbReference>
<feature type="domain" description="Proliferating cell nuclear antigen PCNA C-terminal" evidence="1">
    <location>
        <begin position="191"/>
        <end position="270"/>
    </location>
</feature>
<dbReference type="InterPro" id="IPR022649">
    <property type="entry name" value="Pr_cel_nuc_antig_C"/>
</dbReference>
<evidence type="ECO:0000313" key="2">
    <source>
        <dbReference type="EMBL" id="CAH9101222.1"/>
    </source>
</evidence>
<name>A0A9P0ZI75_CUSEU</name>
<dbReference type="GO" id="GO:0006275">
    <property type="term" value="P:regulation of DNA replication"/>
    <property type="evidence" value="ECO:0007669"/>
    <property type="project" value="InterPro"/>
</dbReference>
<evidence type="ECO:0000313" key="3">
    <source>
        <dbReference type="Proteomes" id="UP001152484"/>
    </source>
</evidence>
<dbReference type="SUPFAM" id="SSF55979">
    <property type="entry name" value="DNA clamp"/>
    <property type="match status" value="1"/>
</dbReference>
<sequence length="334" mass="37270">MLRLWLDASVLNAVLDAVQPTLNERNPVLIFSSSGFRLYGTDREKLTIVNAVINAQNDIKSSDPDTGYNDRKITMRLNMNRLTAICRANCPDFICIEVNQGEKTISFKAALDAPPATLKYLELPDSYICRPQVMELDYHATVKLPSTMFTRIIGEICCTGGCGKIARNVDPRLGESGALSVPDPEPSSLADDELMISVTNEGIKFSIRGYFVFVKRDEALSFKIKQPVSLTLEADLVERLIYASIQSESVTMRLYPEFPLRFQFRIDNGQMYIDSGNARIVGTRECTFGHQKYTVQAICDDGPSIKNPEAKKDVVCFDVAVIPDSGKSYCRIYS</sequence>
<keyword evidence="3" id="KW-1185">Reference proteome</keyword>
<dbReference type="GO" id="GO:0006272">
    <property type="term" value="P:leading strand elongation"/>
    <property type="evidence" value="ECO:0007669"/>
    <property type="project" value="TreeGrafter"/>
</dbReference>
<dbReference type="PANTHER" id="PTHR11352:SF0">
    <property type="entry name" value="PROLIFERATING CELL NUCLEAR ANTIGEN"/>
    <property type="match status" value="1"/>
</dbReference>
<accession>A0A9P0ZI75</accession>
<proteinExistence type="predicted"/>
<comment type="caution">
    <text evidence="2">The sequence shown here is derived from an EMBL/GenBank/DDBJ whole genome shotgun (WGS) entry which is preliminary data.</text>
</comment>
<gene>
    <name evidence="2" type="ORF">CEURO_LOCUS15279</name>
</gene>
<dbReference type="OrthoDB" id="1313792at2759"/>
<dbReference type="GO" id="GO:0030337">
    <property type="term" value="F:DNA polymerase processivity factor activity"/>
    <property type="evidence" value="ECO:0007669"/>
    <property type="project" value="InterPro"/>
</dbReference>
<reference evidence="2" key="1">
    <citation type="submission" date="2022-07" db="EMBL/GenBank/DDBJ databases">
        <authorList>
            <person name="Macas J."/>
            <person name="Novak P."/>
            <person name="Neumann P."/>
        </authorList>
    </citation>
    <scope>NUCLEOTIDE SEQUENCE</scope>
</reference>
<dbReference type="GO" id="GO:0003677">
    <property type="term" value="F:DNA binding"/>
    <property type="evidence" value="ECO:0007669"/>
    <property type="project" value="InterPro"/>
</dbReference>
<dbReference type="InterPro" id="IPR000730">
    <property type="entry name" value="Pr_cel_nuc_antig"/>
</dbReference>
<dbReference type="Gene3D" id="3.70.10.10">
    <property type="match status" value="1"/>
</dbReference>